<keyword evidence="3" id="KW-1185">Reference proteome</keyword>
<feature type="region of interest" description="Disordered" evidence="1">
    <location>
        <begin position="55"/>
        <end position="91"/>
    </location>
</feature>
<feature type="compositionally biased region" description="Polar residues" evidence="1">
    <location>
        <begin position="9"/>
        <end position="19"/>
    </location>
</feature>
<evidence type="ECO:0000313" key="3">
    <source>
        <dbReference type="Proteomes" id="UP000600918"/>
    </source>
</evidence>
<feature type="compositionally biased region" description="Acidic residues" evidence="1">
    <location>
        <begin position="126"/>
        <end position="137"/>
    </location>
</feature>
<evidence type="ECO:0000256" key="1">
    <source>
        <dbReference type="SAM" id="MobiDB-lite"/>
    </source>
</evidence>
<comment type="caution">
    <text evidence="2">The sequence shown here is derived from an EMBL/GenBank/DDBJ whole genome shotgun (WGS) entry which is preliminary data.</text>
</comment>
<sequence length="145" mass="16325">MAEHDMGGSSVSRGTQSRGDVSAKPSSPIHRKCINSQHILDEGCKYAEVKIFEAKREEEEEEKKEEEQAEEKAEVAEEEDEYSTGNYQVSNPLSGVCFDEGPLLLLENLSSRNIKLSRATSSTNYYDDDDDNDEDEDHDVRVYLG</sequence>
<dbReference type="Proteomes" id="UP000600918">
    <property type="component" value="Unassembled WGS sequence"/>
</dbReference>
<dbReference type="EMBL" id="JACSDY010000010">
    <property type="protein sequence ID" value="KAF7417186.1"/>
    <property type="molecule type" value="Genomic_DNA"/>
</dbReference>
<feature type="compositionally biased region" description="Acidic residues" evidence="1">
    <location>
        <begin position="58"/>
        <end position="69"/>
    </location>
</feature>
<feature type="region of interest" description="Disordered" evidence="1">
    <location>
        <begin position="117"/>
        <end position="145"/>
    </location>
</feature>
<organism evidence="2 3">
    <name type="scientific">Vespula pensylvanica</name>
    <name type="common">Western yellow jacket</name>
    <name type="synonym">Wasp</name>
    <dbReference type="NCBI Taxonomy" id="30213"/>
    <lineage>
        <taxon>Eukaryota</taxon>
        <taxon>Metazoa</taxon>
        <taxon>Ecdysozoa</taxon>
        <taxon>Arthropoda</taxon>
        <taxon>Hexapoda</taxon>
        <taxon>Insecta</taxon>
        <taxon>Pterygota</taxon>
        <taxon>Neoptera</taxon>
        <taxon>Endopterygota</taxon>
        <taxon>Hymenoptera</taxon>
        <taxon>Apocrita</taxon>
        <taxon>Aculeata</taxon>
        <taxon>Vespoidea</taxon>
        <taxon>Vespidae</taxon>
        <taxon>Vespinae</taxon>
        <taxon>Vespula</taxon>
    </lineage>
</organism>
<name>A0A834NSJ9_VESPE</name>
<reference evidence="2" key="1">
    <citation type="journal article" date="2020" name="G3 (Bethesda)">
        <title>High-Quality Assemblies for Three Invasive Social Wasps from the &lt;i&gt;Vespula&lt;/i&gt; Genus.</title>
        <authorList>
            <person name="Harrop T.W.R."/>
            <person name="Guhlin J."/>
            <person name="McLaughlin G.M."/>
            <person name="Permina E."/>
            <person name="Stockwell P."/>
            <person name="Gilligan J."/>
            <person name="Le Lec M.F."/>
            <person name="Gruber M.A.M."/>
            <person name="Quinn O."/>
            <person name="Lovegrove M."/>
            <person name="Duncan E.J."/>
            <person name="Remnant E.J."/>
            <person name="Van Eeckhoven J."/>
            <person name="Graham B."/>
            <person name="Knapp R.A."/>
            <person name="Langford K.W."/>
            <person name="Kronenberg Z."/>
            <person name="Press M.O."/>
            <person name="Eacker S.M."/>
            <person name="Wilson-Rankin E.E."/>
            <person name="Purcell J."/>
            <person name="Lester P.J."/>
            <person name="Dearden P.K."/>
        </authorList>
    </citation>
    <scope>NUCLEOTIDE SEQUENCE</scope>
    <source>
        <strain evidence="2">Volc-1</strain>
    </source>
</reference>
<accession>A0A834NSJ9</accession>
<dbReference type="AlphaFoldDB" id="A0A834NSJ9"/>
<gene>
    <name evidence="2" type="ORF">H0235_011717</name>
</gene>
<feature type="region of interest" description="Disordered" evidence="1">
    <location>
        <begin position="1"/>
        <end position="34"/>
    </location>
</feature>
<proteinExistence type="predicted"/>
<protein>
    <submittedName>
        <fullName evidence="2">Uncharacterized protein</fullName>
    </submittedName>
</protein>
<evidence type="ECO:0000313" key="2">
    <source>
        <dbReference type="EMBL" id="KAF7417186.1"/>
    </source>
</evidence>